<dbReference type="InterPro" id="IPR024031">
    <property type="entry name" value="MSMEG_5819/OxyR"/>
</dbReference>
<proteinExistence type="predicted"/>
<dbReference type="PANTHER" id="PTHR35176:SF6">
    <property type="entry name" value="HEME OXYGENASE HI_0854-RELATED"/>
    <property type="match status" value="1"/>
</dbReference>
<keyword evidence="4" id="KW-1185">Reference proteome</keyword>
<keyword evidence="1 3" id="KW-0560">Oxidoreductase</keyword>
<dbReference type="InterPro" id="IPR011576">
    <property type="entry name" value="Pyridox_Oxase_N"/>
</dbReference>
<organism evidence="3 4">
    <name type="scientific">Actinomadura nitritigenes</name>
    <dbReference type="NCBI Taxonomy" id="134602"/>
    <lineage>
        <taxon>Bacteria</taxon>
        <taxon>Bacillati</taxon>
        <taxon>Actinomycetota</taxon>
        <taxon>Actinomycetes</taxon>
        <taxon>Streptosporangiales</taxon>
        <taxon>Thermomonosporaceae</taxon>
        <taxon>Actinomadura</taxon>
    </lineage>
</organism>
<dbReference type="SUPFAM" id="SSF50475">
    <property type="entry name" value="FMN-binding split barrel"/>
    <property type="match status" value="1"/>
</dbReference>
<dbReference type="EMBL" id="JAGEOK010000006">
    <property type="protein sequence ID" value="MBO2437869.1"/>
    <property type="molecule type" value="Genomic_DNA"/>
</dbReference>
<gene>
    <name evidence="3" type="ORF">J4557_10100</name>
</gene>
<dbReference type="EC" id="1.-.-.-" evidence="3"/>
<sequence length="131" mass="14672">MTFNEVEQRYLAQVPRGRLATVAPDGSPQNKPVGFEVDAEHGTIDIHGFGMAGSAKFRNVERNPAVSFVVDDAIGEGAANMRFLEIRGRAEQVRDGDRENWFIRIRPRRLLAFNIDPDRPGMHARDVEAGR</sequence>
<dbReference type="Pfam" id="PF01243">
    <property type="entry name" value="PNPOx_N"/>
    <property type="match status" value="1"/>
</dbReference>
<dbReference type="InterPro" id="IPR012349">
    <property type="entry name" value="Split_barrel_FMN-bd"/>
</dbReference>
<accession>A0ABS3QV63</accession>
<dbReference type="PANTHER" id="PTHR35176">
    <property type="entry name" value="HEME OXYGENASE HI_0854-RELATED"/>
    <property type="match status" value="1"/>
</dbReference>
<evidence type="ECO:0000313" key="3">
    <source>
        <dbReference type="EMBL" id="MBO2437869.1"/>
    </source>
</evidence>
<evidence type="ECO:0000313" key="4">
    <source>
        <dbReference type="Proteomes" id="UP000666915"/>
    </source>
</evidence>
<dbReference type="GO" id="GO:0016491">
    <property type="term" value="F:oxidoreductase activity"/>
    <property type="evidence" value="ECO:0007669"/>
    <property type="project" value="UniProtKB-KW"/>
</dbReference>
<reference evidence="3 4" key="1">
    <citation type="submission" date="2021-03" db="EMBL/GenBank/DDBJ databases">
        <authorList>
            <person name="Kanchanasin P."/>
            <person name="Saeng-In P."/>
            <person name="Phongsopitanun W."/>
            <person name="Yuki M."/>
            <person name="Kudo T."/>
            <person name="Ohkuma M."/>
            <person name="Tanasupawat S."/>
        </authorList>
    </citation>
    <scope>NUCLEOTIDE SEQUENCE [LARGE SCALE GENOMIC DNA]</scope>
    <source>
        <strain evidence="3 4">L46</strain>
    </source>
</reference>
<dbReference type="RefSeq" id="WP_208266226.1">
    <property type="nucleotide sequence ID" value="NZ_BAAAGM010000091.1"/>
</dbReference>
<name>A0ABS3QV63_9ACTN</name>
<dbReference type="Gene3D" id="2.30.110.10">
    <property type="entry name" value="Electron Transport, Fmn-binding Protein, Chain A"/>
    <property type="match status" value="1"/>
</dbReference>
<protein>
    <submittedName>
        <fullName evidence="3">PPOX class F420-dependent oxidoreductase</fullName>
        <ecNumber evidence="3">1.-.-.-</ecNumber>
    </submittedName>
</protein>
<feature type="domain" description="Pyridoxamine 5'-phosphate oxidase N-terminal" evidence="2">
    <location>
        <begin position="8"/>
        <end position="119"/>
    </location>
</feature>
<dbReference type="NCBIfam" id="TIGR04023">
    <property type="entry name" value="PPOX_MSMEG_5819"/>
    <property type="match status" value="1"/>
</dbReference>
<comment type="caution">
    <text evidence="3">The sequence shown here is derived from an EMBL/GenBank/DDBJ whole genome shotgun (WGS) entry which is preliminary data.</text>
</comment>
<dbReference type="InterPro" id="IPR052019">
    <property type="entry name" value="F420H2_bilvrd_red/Heme_oxyg"/>
</dbReference>
<evidence type="ECO:0000259" key="2">
    <source>
        <dbReference type="Pfam" id="PF01243"/>
    </source>
</evidence>
<evidence type="ECO:0000256" key="1">
    <source>
        <dbReference type="ARBA" id="ARBA00023002"/>
    </source>
</evidence>
<dbReference type="Proteomes" id="UP000666915">
    <property type="component" value="Unassembled WGS sequence"/>
</dbReference>